<feature type="transmembrane region" description="Helical" evidence="1">
    <location>
        <begin position="74"/>
        <end position="95"/>
    </location>
</feature>
<gene>
    <name evidence="2" type="ORF">GCM10009601_41640</name>
</gene>
<dbReference type="Proteomes" id="UP001500973">
    <property type="component" value="Unassembled WGS sequence"/>
</dbReference>
<reference evidence="2 3" key="1">
    <citation type="journal article" date="2019" name="Int. J. Syst. Evol. Microbiol.">
        <title>The Global Catalogue of Microorganisms (GCM) 10K type strain sequencing project: providing services to taxonomists for standard genome sequencing and annotation.</title>
        <authorList>
            <consortium name="The Broad Institute Genomics Platform"/>
            <consortium name="The Broad Institute Genome Sequencing Center for Infectious Disease"/>
            <person name="Wu L."/>
            <person name="Ma J."/>
        </authorList>
    </citation>
    <scope>NUCLEOTIDE SEQUENCE [LARGE SCALE GENOMIC DNA]</scope>
    <source>
        <strain evidence="2 3">JCM 11756</strain>
    </source>
</reference>
<sequence length="120" mass="12269">MDAPTIAILIASLAFAMAVMTFIVAVVRGKKEDGRHRTEQVRSLAGLFAVMASDGAIAAAAALGIAHTPDNGQHVALLTSAFTGITAITTAYFGIKAVSNTADSAIHKKRQDGDGDGDGD</sequence>
<keyword evidence="3" id="KW-1185">Reference proteome</keyword>
<feature type="transmembrane region" description="Helical" evidence="1">
    <location>
        <begin position="6"/>
        <end position="27"/>
    </location>
</feature>
<evidence type="ECO:0000256" key="1">
    <source>
        <dbReference type="SAM" id="Phobius"/>
    </source>
</evidence>
<dbReference type="RefSeq" id="WP_344014606.1">
    <property type="nucleotide sequence ID" value="NZ_BAAAIZ010000063.1"/>
</dbReference>
<evidence type="ECO:0000313" key="2">
    <source>
        <dbReference type="EMBL" id="GAA1428434.1"/>
    </source>
</evidence>
<proteinExistence type="predicted"/>
<organism evidence="2 3">
    <name type="scientific">Streptomyces thermospinosisporus</name>
    <dbReference type="NCBI Taxonomy" id="161482"/>
    <lineage>
        <taxon>Bacteria</taxon>
        <taxon>Bacillati</taxon>
        <taxon>Actinomycetota</taxon>
        <taxon>Actinomycetes</taxon>
        <taxon>Kitasatosporales</taxon>
        <taxon>Streptomycetaceae</taxon>
        <taxon>Streptomyces</taxon>
    </lineage>
</organism>
<dbReference type="EMBL" id="BAAAIZ010000063">
    <property type="protein sequence ID" value="GAA1428434.1"/>
    <property type="molecule type" value="Genomic_DNA"/>
</dbReference>
<evidence type="ECO:0000313" key="3">
    <source>
        <dbReference type="Proteomes" id="UP001500973"/>
    </source>
</evidence>
<keyword evidence="1" id="KW-0812">Transmembrane</keyword>
<keyword evidence="1" id="KW-0472">Membrane</keyword>
<name>A0ABN1Z2B1_9ACTN</name>
<protein>
    <submittedName>
        <fullName evidence="2">Uncharacterized protein</fullName>
    </submittedName>
</protein>
<comment type="caution">
    <text evidence="2">The sequence shown here is derived from an EMBL/GenBank/DDBJ whole genome shotgun (WGS) entry which is preliminary data.</text>
</comment>
<feature type="transmembrane region" description="Helical" evidence="1">
    <location>
        <begin position="47"/>
        <end position="68"/>
    </location>
</feature>
<accession>A0ABN1Z2B1</accession>
<keyword evidence="1" id="KW-1133">Transmembrane helix</keyword>